<organism evidence="2">
    <name type="scientific">Edwardsiella tarda</name>
    <dbReference type="NCBI Taxonomy" id="636"/>
    <lineage>
        <taxon>Bacteria</taxon>
        <taxon>Pseudomonadati</taxon>
        <taxon>Pseudomonadota</taxon>
        <taxon>Gammaproteobacteria</taxon>
        <taxon>Enterobacterales</taxon>
        <taxon>Hafniaceae</taxon>
        <taxon>Edwardsiella</taxon>
    </lineage>
</organism>
<evidence type="ECO:0000313" key="2">
    <source>
        <dbReference type="EMBL" id="AWH59697.1"/>
    </source>
</evidence>
<keyword evidence="1" id="KW-0732">Signal</keyword>
<name>A0A2S1PMM4_EDWTA</name>
<sequence>MKKLSSLALIMATSTAFIGYNANADTVVGSAAINITGSINGANVCTIAVDGGGLLDVGTVPVSSISSGGDVLGTGFKDFNASVGCTYPSMVAVKFSSSLPNNTTPSDFGIIYTSTNKAAANVYTDTASHVPTAGGASRSYAAIGDQDLATVTSSSTFTPAPTNTIISSIAGNPGNVLTVIDGANHPVSATSFVMPFRVGVFSKATSNGWINDIQGTSLSLNNTMTLELHTL</sequence>
<proteinExistence type="predicted"/>
<dbReference type="EMBL" id="MG228260">
    <property type="protein sequence ID" value="AWH59697.1"/>
    <property type="molecule type" value="Genomic_DNA"/>
</dbReference>
<keyword evidence="2" id="KW-0614">Plasmid</keyword>
<evidence type="ECO:0000256" key="1">
    <source>
        <dbReference type="SAM" id="SignalP"/>
    </source>
</evidence>
<protein>
    <submittedName>
        <fullName evidence="2">Uncharacterized protein</fullName>
    </submittedName>
</protein>
<dbReference type="AlphaFoldDB" id="A0A2S1PMM4"/>
<geneLocation type="plasmid" evidence="2">
    <name>p9.4_2</name>
</geneLocation>
<feature type="signal peptide" evidence="1">
    <location>
        <begin position="1"/>
        <end position="24"/>
    </location>
</feature>
<reference evidence="2" key="1">
    <citation type="journal article" date="2017" name="J. Clin. Microbiol.">
        <title>Comparative phenotypic and genotypic analysis of Edwardsiella spp. isolates from different hosts and geographic origins, with an emphasis on isolates formerly classified as E. tarda and an evaluation of diagnostic methods.</title>
        <authorList>
            <person name="Reichley S.R."/>
            <person name="Ware C."/>
            <person name="Steadman J."/>
            <person name="Gaunt P.S."/>
            <person name="Garcia J.C."/>
            <person name="LaFrentz B.R."/>
            <person name="Thachil A."/>
            <person name="Waldbieser G.C."/>
            <person name="Stine C.B."/>
            <person name="Bujan N."/>
            <person name="Arias C.R."/>
            <person name="Loch T."/>
            <person name="Welch T.J."/>
            <person name="Cipriano R.C."/>
            <person name="Greenway T.E."/>
            <person name="Khoo L.H."/>
            <person name="Wise D.J."/>
            <person name="Lawrence M.L."/>
            <person name="Griffin M.J."/>
        </authorList>
    </citation>
    <scope>NUCLEOTIDE SEQUENCE</scope>
    <source>
        <strain evidence="2">9.4</strain>
        <plasmid evidence="2">p9.4_2</plasmid>
    </source>
</reference>
<feature type="chain" id="PRO_5015521330" evidence="1">
    <location>
        <begin position="25"/>
        <end position="231"/>
    </location>
</feature>
<accession>A0A2S1PMM4</accession>